<dbReference type="PANTHER" id="PTHR36932:SF1">
    <property type="entry name" value="CAPSULAR POLYSACCHARIDE BIOSYNTHESIS PROTEIN"/>
    <property type="match status" value="1"/>
</dbReference>
<gene>
    <name evidence="1" type="ORF">A2633_06005</name>
</gene>
<dbReference type="PANTHER" id="PTHR36932">
    <property type="entry name" value="CAPSULAR POLYSACCHARIDE BIOSYNTHESIS PROTEIN"/>
    <property type="match status" value="1"/>
</dbReference>
<sequence>MSNSFFSHIKKRAAFELWMQIHQSPSALMRVWQLWRTQRIVAIAYTHVPMYRKLMDDTGIVPAGIRKFSDIQKLPVINKQFLQKQQWEDSTHSILRNFQNSYRMALTSGSTGEPFSFPQSTNAFLHPGYSAKPLRANPLLFRFLFWQGHSFEDIYEKMRVAGIRIYNLPCVKNYLYIPVRMLHDDDNGLLEKITYFRPDILEGRTSVLVEFARLLEEHGEKMKLPFIITHGETINNAQLEYFEKMLGSKPYSRYSLEEVPDVAIDCALHTGLHVHEESLLLEILDNADKPVAPGVPGRLVITHFENEIMPFIRYDTGDVGMIVPGICPCGIRARRIKIHTRKQGGFVAIGNKKYHISEFEAFFDEFADFVLQFQIVKRNEKIIEIRILPTLRYSRIHEEELKNKFREYFKTDTIIRLVKSIRYEGEEKARFIIDETAFSR</sequence>
<proteinExistence type="predicted"/>
<dbReference type="InterPro" id="IPR053158">
    <property type="entry name" value="CapK_Type1_Caps_Biosynth"/>
</dbReference>
<evidence type="ECO:0000313" key="2">
    <source>
        <dbReference type="Proteomes" id="UP000177152"/>
    </source>
</evidence>
<reference evidence="1 2" key="1">
    <citation type="journal article" date="2016" name="Nat. Commun.">
        <title>Thousands of microbial genomes shed light on interconnected biogeochemical processes in an aquifer system.</title>
        <authorList>
            <person name="Anantharaman K."/>
            <person name="Brown C.T."/>
            <person name="Hug L.A."/>
            <person name="Sharon I."/>
            <person name="Castelle C.J."/>
            <person name="Probst A.J."/>
            <person name="Thomas B.C."/>
            <person name="Singh A."/>
            <person name="Wilkins M.J."/>
            <person name="Karaoz U."/>
            <person name="Brodie E.L."/>
            <person name="Williams K.H."/>
            <person name="Hubbard S.S."/>
            <person name="Banfield J.F."/>
        </authorList>
    </citation>
    <scope>NUCLEOTIDE SEQUENCE [LARGE SCALE GENOMIC DNA]</scope>
</reference>
<dbReference type="EMBL" id="MHQC01000020">
    <property type="protein sequence ID" value="OGZ94989.1"/>
    <property type="molecule type" value="Genomic_DNA"/>
</dbReference>
<dbReference type="Gene3D" id="3.40.50.12780">
    <property type="entry name" value="N-terminal domain of ligase-like"/>
    <property type="match status" value="1"/>
</dbReference>
<accession>A0A1G2K6B5</accession>
<comment type="caution">
    <text evidence="1">The sequence shown here is derived from an EMBL/GenBank/DDBJ whole genome shotgun (WGS) entry which is preliminary data.</text>
</comment>
<organism evidence="1 2">
    <name type="scientific">Candidatus Sungbacteria bacterium RIFCSPHIGHO2_01_FULL_47_32</name>
    <dbReference type="NCBI Taxonomy" id="1802264"/>
    <lineage>
        <taxon>Bacteria</taxon>
        <taxon>Candidatus Sungiibacteriota</taxon>
    </lineage>
</organism>
<dbReference type="InterPro" id="IPR042099">
    <property type="entry name" value="ANL_N_sf"/>
</dbReference>
<dbReference type="Proteomes" id="UP000177152">
    <property type="component" value="Unassembled WGS sequence"/>
</dbReference>
<evidence type="ECO:0008006" key="3">
    <source>
        <dbReference type="Google" id="ProtNLM"/>
    </source>
</evidence>
<protein>
    <recommendedName>
        <fullName evidence="3">AMP-dependent synthetase/ligase domain-containing protein</fullName>
    </recommendedName>
</protein>
<dbReference type="SUPFAM" id="SSF56801">
    <property type="entry name" value="Acetyl-CoA synthetase-like"/>
    <property type="match status" value="1"/>
</dbReference>
<name>A0A1G2K6B5_9BACT</name>
<dbReference type="AlphaFoldDB" id="A0A1G2K6B5"/>
<evidence type="ECO:0000313" key="1">
    <source>
        <dbReference type="EMBL" id="OGZ94989.1"/>
    </source>
</evidence>